<dbReference type="Proteomes" id="UP001211907">
    <property type="component" value="Unassembled WGS sequence"/>
</dbReference>
<gene>
    <name evidence="3" type="ORF">HK100_008536</name>
</gene>
<dbReference type="SMART" id="SM01139">
    <property type="entry name" value="Drf_FH3"/>
    <property type="match status" value="1"/>
</dbReference>
<organism evidence="3 4">
    <name type="scientific">Physocladia obscura</name>
    <dbReference type="NCBI Taxonomy" id="109957"/>
    <lineage>
        <taxon>Eukaryota</taxon>
        <taxon>Fungi</taxon>
        <taxon>Fungi incertae sedis</taxon>
        <taxon>Chytridiomycota</taxon>
        <taxon>Chytridiomycota incertae sedis</taxon>
        <taxon>Chytridiomycetes</taxon>
        <taxon>Chytridiales</taxon>
        <taxon>Chytriomycetaceae</taxon>
        <taxon>Physocladia</taxon>
    </lineage>
</organism>
<proteinExistence type="predicted"/>
<feature type="coiled-coil region" evidence="1">
    <location>
        <begin position="415"/>
        <end position="486"/>
    </location>
</feature>
<dbReference type="EMBL" id="JADGJH010004175">
    <property type="protein sequence ID" value="KAJ3086905.1"/>
    <property type="molecule type" value="Genomic_DNA"/>
</dbReference>
<dbReference type="InterPro" id="IPR010472">
    <property type="entry name" value="FH3_dom"/>
</dbReference>
<protein>
    <recommendedName>
        <fullName evidence="2">Formin FH3 domain-containing protein</fullName>
    </recommendedName>
</protein>
<dbReference type="AlphaFoldDB" id="A0AAD5SPD6"/>
<comment type="caution">
    <text evidence="3">The sequence shown here is derived from an EMBL/GenBank/DDBJ whole genome shotgun (WGS) entry which is preliminary data.</text>
</comment>
<reference evidence="3" key="1">
    <citation type="submission" date="2020-05" db="EMBL/GenBank/DDBJ databases">
        <title>Phylogenomic resolution of chytrid fungi.</title>
        <authorList>
            <person name="Stajich J.E."/>
            <person name="Amses K."/>
            <person name="Simmons R."/>
            <person name="Seto K."/>
            <person name="Myers J."/>
            <person name="Bonds A."/>
            <person name="Quandt C.A."/>
            <person name="Barry K."/>
            <person name="Liu P."/>
            <person name="Grigoriev I."/>
            <person name="Longcore J.E."/>
            <person name="James T.Y."/>
        </authorList>
    </citation>
    <scope>NUCLEOTIDE SEQUENCE</scope>
    <source>
        <strain evidence="3">JEL0513</strain>
    </source>
</reference>
<dbReference type="PANTHER" id="PTHR47102:SF2">
    <property type="entry name" value="PROTEIN BNI1"/>
    <property type="match status" value="1"/>
</dbReference>
<accession>A0AAD5SPD6</accession>
<keyword evidence="1" id="KW-0175">Coiled coil</keyword>
<dbReference type="GO" id="GO:0051016">
    <property type="term" value="P:barbed-end actin filament capping"/>
    <property type="evidence" value="ECO:0007669"/>
    <property type="project" value="TreeGrafter"/>
</dbReference>
<dbReference type="GO" id="GO:0043332">
    <property type="term" value="C:mating projection tip"/>
    <property type="evidence" value="ECO:0007669"/>
    <property type="project" value="TreeGrafter"/>
</dbReference>
<dbReference type="SUPFAM" id="SSF48371">
    <property type="entry name" value="ARM repeat"/>
    <property type="match status" value="1"/>
</dbReference>
<dbReference type="Pfam" id="PF06367">
    <property type="entry name" value="Drf_FH3"/>
    <property type="match status" value="1"/>
</dbReference>
<feature type="non-terminal residue" evidence="3">
    <location>
        <position position="533"/>
    </location>
</feature>
<sequence length="533" mass="59024">MTSSILRFVTLRTGGGGGGVTAGGGSDATKVGMRHGVSIKDLLAQLRETCWSAGERTEIEQFFFFRIQVDEGVSGVGRIERIIHVASNDPFKERKREIKVLLSHPDWITTLAFSLDSPILSSRISATDFLLALVTLNYPMGHNLVTTAFNAFHDANVIAASDGGGRGGVEESDIGMRPYEKFVNTIAEIVDSRGVFGGVVGSNLNSLNSSSGGVVKSSAGGAKIISSNRDAIHQEVKEYLISAIALIRYLIQVPPQVEYRIHVRNDFTACRRFRATLAKIKTWAPSENSTILMHIKEFEDRDAMDYEEFMDAIMECGGGVVCEELGDMEDEHRVLSVLMECVGYVGGGYVRNILKRLLGLGKVADEVIRTKFMLLIDTVISQIVLDGKGFPADFFSTYRIPVEDIVRGFVEKDEFEELQKEFFKAKLELSEANAEKKKLQRQLDVSAHQDFEGRGSPKFSIIQDILKQKEAEVTEYVQKIERLKRKHDAFLKTLKEDLSQVLSEIQKPGILQKVDSATSIPDNIAGFTVSQPN</sequence>
<dbReference type="GO" id="GO:1903475">
    <property type="term" value="P:mitotic actomyosin contractile ring assembly"/>
    <property type="evidence" value="ECO:0007669"/>
    <property type="project" value="TreeGrafter"/>
</dbReference>
<evidence type="ECO:0000313" key="4">
    <source>
        <dbReference type="Proteomes" id="UP001211907"/>
    </source>
</evidence>
<name>A0AAD5SPD6_9FUNG</name>
<dbReference type="InterPro" id="IPR051661">
    <property type="entry name" value="Actin_filament_regulator"/>
</dbReference>
<dbReference type="PANTHER" id="PTHR47102">
    <property type="entry name" value="PROTEIN BNI1"/>
    <property type="match status" value="1"/>
</dbReference>
<evidence type="ECO:0000313" key="3">
    <source>
        <dbReference type="EMBL" id="KAJ3086905.1"/>
    </source>
</evidence>
<dbReference type="InterPro" id="IPR016024">
    <property type="entry name" value="ARM-type_fold"/>
</dbReference>
<dbReference type="Gene3D" id="1.25.10.10">
    <property type="entry name" value="Leucine-rich Repeat Variant"/>
    <property type="match status" value="1"/>
</dbReference>
<evidence type="ECO:0000256" key="1">
    <source>
        <dbReference type="SAM" id="Coils"/>
    </source>
</evidence>
<evidence type="ECO:0000259" key="2">
    <source>
        <dbReference type="SMART" id="SM01139"/>
    </source>
</evidence>
<feature type="domain" description="Formin FH3" evidence="2">
    <location>
        <begin position="177"/>
        <end position="403"/>
    </location>
</feature>
<keyword evidence="4" id="KW-1185">Reference proteome</keyword>
<dbReference type="GO" id="GO:0003779">
    <property type="term" value="F:actin binding"/>
    <property type="evidence" value="ECO:0007669"/>
    <property type="project" value="InterPro"/>
</dbReference>
<dbReference type="Gene3D" id="1.10.238.150">
    <property type="entry name" value="Formin, FH3 diaphanous domain"/>
    <property type="match status" value="1"/>
</dbReference>
<dbReference type="GO" id="GO:0051017">
    <property type="term" value="P:actin filament bundle assembly"/>
    <property type="evidence" value="ECO:0007669"/>
    <property type="project" value="TreeGrafter"/>
</dbReference>
<dbReference type="GO" id="GO:0032153">
    <property type="term" value="C:cell division site"/>
    <property type="evidence" value="ECO:0007669"/>
    <property type="project" value="TreeGrafter"/>
</dbReference>
<dbReference type="InterPro" id="IPR011989">
    <property type="entry name" value="ARM-like"/>
</dbReference>